<evidence type="ECO:0000259" key="2">
    <source>
        <dbReference type="Pfam" id="PF14551"/>
    </source>
</evidence>
<evidence type="ECO:0000313" key="3">
    <source>
        <dbReference type="EMBL" id="RRT50690.1"/>
    </source>
</evidence>
<name>A0A426YGB0_ENSVE</name>
<dbReference type="EMBL" id="AMZH03012622">
    <property type="protein sequence ID" value="RRT50690.1"/>
    <property type="molecule type" value="Genomic_DNA"/>
</dbReference>
<protein>
    <recommendedName>
        <fullName evidence="2">MCM N-terminal domain-containing protein</fullName>
    </recommendedName>
</protein>
<feature type="region of interest" description="Disordered" evidence="1">
    <location>
        <begin position="58"/>
        <end position="80"/>
    </location>
</feature>
<feature type="domain" description="MCM N-terminal" evidence="2">
    <location>
        <begin position="127"/>
        <end position="191"/>
    </location>
</feature>
<organism evidence="3 4">
    <name type="scientific">Ensete ventricosum</name>
    <name type="common">Abyssinian banana</name>
    <name type="synonym">Musa ensete</name>
    <dbReference type="NCBI Taxonomy" id="4639"/>
    <lineage>
        <taxon>Eukaryota</taxon>
        <taxon>Viridiplantae</taxon>
        <taxon>Streptophyta</taxon>
        <taxon>Embryophyta</taxon>
        <taxon>Tracheophyta</taxon>
        <taxon>Spermatophyta</taxon>
        <taxon>Magnoliopsida</taxon>
        <taxon>Liliopsida</taxon>
        <taxon>Zingiberales</taxon>
        <taxon>Musaceae</taxon>
        <taxon>Ensete</taxon>
    </lineage>
</organism>
<evidence type="ECO:0000256" key="1">
    <source>
        <dbReference type="SAM" id="MobiDB-lite"/>
    </source>
</evidence>
<sequence length="218" mass="23181">MASGDTPPGAAGETRELPVIYILFYPFLTDPLSTSRLMGVDPQGTAARRKVLNRVTIDADPSLATPPSASSRSSYADSMARRATSLTGNLPIPSPYPSDPNLVASLLPNVSPPSRTRSESLVHSPDHLTVAMEDIDAFDAVLSDKIRKFPADFLPLFETAASEVLASLRSKVAGETGEMEEPITGEVQVFLSSKESSVSMRSIGVGFVLIVSNPHLPS</sequence>
<dbReference type="Pfam" id="PF14551">
    <property type="entry name" value="MCM_N"/>
    <property type="match status" value="1"/>
</dbReference>
<evidence type="ECO:0000313" key="4">
    <source>
        <dbReference type="Proteomes" id="UP000287651"/>
    </source>
</evidence>
<proteinExistence type="predicted"/>
<dbReference type="Gene3D" id="3.30.1640.10">
    <property type="entry name" value="mini-chromosome maintenance (MCM) complex, chain A, domain 1"/>
    <property type="match status" value="1"/>
</dbReference>
<comment type="caution">
    <text evidence="3">The sequence shown here is derived from an EMBL/GenBank/DDBJ whole genome shotgun (WGS) entry which is preliminary data.</text>
</comment>
<dbReference type="Proteomes" id="UP000287651">
    <property type="component" value="Unassembled WGS sequence"/>
</dbReference>
<dbReference type="InterPro" id="IPR027925">
    <property type="entry name" value="MCM_N"/>
</dbReference>
<accession>A0A426YGB0</accession>
<dbReference type="AlphaFoldDB" id="A0A426YGB0"/>
<reference evidence="3 4" key="1">
    <citation type="journal article" date="2014" name="Agronomy (Basel)">
        <title>A Draft Genome Sequence for Ensete ventricosum, the Drought-Tolerant Tree Against Hunger.</title>
        <authorList>
            <person name="Harrison J."/>
            <person name="Moore K.A."/>
            <person name="Paszkiewicz K."/>
            <person name="Jones T."/>
            <person name="Grant M."/>
            <person name="Ambacheew D."/>
            <person name="Muzemil S."/>
            <person name="Studholme D.J."/>
        </authorList>
    </citation>
    <scope>NUCLEOTIDE SEQUENCE [LARGE SCALE GENOMIC DNA]</scope>
</reference>
<gene>
    <name evidence="3" type="ORF">B296_00042497</name>
</gene>